<keyword evidence="2" id="KW-0378">Hydrolase</keyword>
<feature type="transmembrane region" description="Helical" evidence="1">
    <location>
        <begin position="151"/>
        <end position="168"/>
    </location>
</feature>
<proteinExistence type="predicted"/>
<keyword evidence="1" id="KW-1133">Transmembrane helix</keyword>
<accession>A0ABR8U9Z1</accession>
<keyword evidence="1" id="KW-0812">Transmembrane</keyword>
<gene>
    <name evidence="2" type="ORF">H9649_09700</name>
</gene>
<evidence type="ECO:0000313" key="3">
    <source>
        <dbReference type="Proteomes" id="UP000626786"/>
    </source>
</evidence>
<dbReference type="RefSeq" id="WP_191694544.1">
    <property type="nucleotide sequence ID" value="NZ_JACSQN010000007.1"/>
</dbReference>
<feature type="transmembrane region" description="Helical" evidence="1">
    <location>
        <begin position="88"/>
        <end position="107"/>
    </location>
</feature>
<protein>
    <submittedName>
        <fullName evidence="2">Metal-dependent hydrolase</fullName>
    </submittedName>
</protein>
<dbReference type="Proteomes" id="UP000626786">
    <property type="component" value="Unassembled WGS sequence"/>
</dbReference>
<keyword evidence="1" id="KW-0472">Membrane</keyword>
<comment type="caution">
    <text evidence="2">The sequence shown here is derived from an EMBL/GenBank/DDBJ whole genome shotgun (WGS) entry which is preliminary data.</text>
</comment>
<dbReference type="GO" id="GO:0016787">
    <property type="term" value="F:hydrolase activity"/>
    <property type="evidence" value="ECO:0007669"/>
    <property type="project" value="UniProtKB-KW"/>
</dbReference>
<reference evidence="2 3" key="1">
    <citation type="submission" date="2020-08" db="EMBL/GenBank/DDBJ databases">
        <title>A Genomic Blueprint of the Chicken Gut Microbiome.</title>
        <authorList>
            <person name="Gilroy R."/>
            <person name="Ravi A."/>
            <person name="Getino M."/>
            <person name="Pursley I."/>
            <person name="Horton D.L."/>
            <person name="Alikhan N.-F."/>
            <person name="Baker D."/>
            <person name="Gharbi K."/>
            <person name="Hall N."/>
            <person name="Watson M."/>
            <person name="Adriaenssens E.M."/>
            <person name="Foster-Nyarko E."/>
            <person name="Jarju S."/>
            <person name="Secka A."/>
            <person name="Antonio M."/>
            <person name="Oren A."/>
            <person name="Chaudhuri R."/>
            <person name="La Ragione R.M."/>
            <person name="Hildebrand F."/>
            <person name="Pallen M.J."/>
        </authorList>
    </citation>
    <scope>NUCLEOTIDE SEQUENCE [LARGE SCALE GENOMIC DNA]</scope>
    <source>
        <strain evidence="2 3">Sa2YVA2</strain>
    </source>
</reference>
<dbReference type="InterPro" id="IPR007404">
    <property type="entry name" value="YdjM-like"/>
</dbReference>
<evidence type="ECO:0000256" key="1">
    <source>
        <dbReference type="SAM" id="Phobius"/>
    </source>
</evidence>
<sequence>MKGSSHAYIGAAVGAIAGFQIDATDPLTITTSAIIGSISALVPDLDTNGTASNRITLSKSFSQWLMRLVGMGLLIAIIFQFFQTGITPNIIIFAGIGALLLVIFRFIKQRRMLTLTGILVMAIGFVMHQSIGILLAGSYIIIASFLAHRSYTHSLIGLAFYAFILHHIHLQWPIDGLFIAGTAGYASHLIADLKLLPVNRRGVKLFAPIWNKEW</sequence>
<organism evidence="2 3">
    <name type="scientific">Sporosarcina quadrami</name>
    <dbReference type="NCBI Taxonomy" id="2762234"/>
    <lineage>
        <taxon>Bacteria</taxon>
        <taxon>Bacillati</taxon>
        <taxon>Bacillota</taxon>
        <taxon>Bacilli</taxon>
        <taxon>Bacillales</taxon>
        <taxon>Caryophanaceae</taxon>
        <taxon>Sporosarcina</taxon>
    </lineage>
</organism>
<keyword evidence="3" id="KW-1185">Reference proteome</keyword>
<name>A0ABR8U9Z1_9BACL</name>
<evidence type="ECO:0000313" key="2">
    <source>
        <dbReference type="EMBL" id="MBD7984857.1"/>
    </source>
</evidence>
<dbReference type="EMBL" id="JACSQN010000007">
    <property type="protein sequence ID" value="MBD7984857.1"/>
    <property type="molecule type" value="Genomic_DNA"/>
</dbReference>
<feature type="transmembrane region" description="Helical" evidence="1">
    <location>
        <begin position="64"/>
        <end position="82"/>
    </location>
</feature>
<dbReference type="Pfam" id="PF04307">
    <property type="entry name" value="YdjM"/>
    <property type="match status" value="1"/>
</dbReference>
<feature type="transmembrane region" description="Helical" evidence="1">
    <location>
        <begin position="119"/>
        <end position="145"/>
    </location>
</feature>